<feature type="transmembrane region" description="Helical" evidence="1">
    <location>
        <begin position="111"/>
        <end position="132"/>
    </location>
</feature>
<evidence type="ECO:0000256" key="1">
    <source>
        <dbReference type="SAM" id="Phobius"/>
    </source>
</evidence>
<keyword evidence="1" id="KW-0472">Membrane</keyword>
<feature type="transmembrane region" description="Helical" evidence="1">
    <location>
        <begin position="203"/>
        <end position="236"/>
    </location>
</feature>
<dbReference type="OrthoDB" id="7779051at2"/>
<gene>
    <name evidence="2" type="ORF">GL279_09845</name>
</gene>
<feature type="transmembrane region" description="Helical" evidence="1">
    <location>
        <begin position="144"/>
        <end position="165"/>
    </location>
</feature>
<keyword evidence="1" id="KW-1133">Transmembrane helix</keyword>
<reference evidence="2 3" key="1">
    <citation type="submission" date="2019-11" db="EMBL/GenBank/DDBJ databases">
        <authorList>
            <person name="Dong K."/>
        </authorList>
    </citation>
    <scope>NUCLEOTIDE SEQUENCE [LARGE SCALE GENOMIC DNA]</scope>
    <source>
        <strain evidence="2 3">JCM 17370</strain>
    </source>
</reference>
<organism evidence="2 3">
    <name type="scientific">Paracoccus limosus</name>
    <dbReference type="NCBI Taxonomy" id="913252"/>
    <lineage>
        <taxon>Bacteria</taxon>
        <taxon>Pseudomonadati</taxon>
        <taxon>Pseudomonadota</taxon>
        <taxon>Alphaproteobacteria</taxon>
        <taxon>Rhodobacterales</taxon>
        <taxon>Paracoccaceae</taxon>
        <taxon>Paracoccus</taxon>
    </lineage>
</organism>
<keyword evidence="1" id="KW-0812">Transmembrane</keyword>
<proteinExistence type="predicted"/>
<dbReference type="EMBL" id="WMIF01000011">
    <property type="protein sequence ID" value="MTH34900.1"/>
    <property type="molecule type" value="Genomic_DNA"/>
</dbReference>
<name>A0A844H640_9RHOB</name>
<accession>A0A844H640</accession>
<evidence type="ECO:0000313" key="3">
    <source>
        <dbReference type="Proteomes" id="UP000442533"/>
    </source>
</evidence>
<evidence type="ECO:0000313" key="2">
    <source>
        <dbReference type="EMBL" id="MTH34900.1"/>
    </source>
</evidence>
<comment type="caution">
    <text evidence="2">The sequence shown here is derived from an EMBL/GenBank/DDBJ whole genome shotgun (WGS) entry which is preliminary data.</text>
</comment>
<sequence>MRRRGTPLLIGAVLAFIASLLLHGLSLLNAPHLAPDDALATPMADNPIDMVDLLLAPQSPVALSLMAVLGCGLLYHALRRQDPEAAPAQGPLEVGLLAGAFWPWLELHQPVAALALAGLMLVALLRAALAGLRHDGRGRSSATLAFAAGWATLAGMAMLASVLQYRLGAPPLLAAAISLMLATLLSVNIQLRLGRTISYSIALIWGLIAIAAGAMLASIGLAAMAVLAIAVIAVALVQAST</sequence>
<dbReference type="Proteomes" id="UP000442533">
    <property type="component" value="Unassembled WGS sequence"/>
</dbReference>
<keyword evidence="3" id="KW-1185">Reference proteome</keyword>
<feature type="transmembrane region" description="Helical" evidence="1">
    <location>
        <begin position="171"/>
        <end position="191"/>
    </location>
</feature>
<dbReference type="RefSeq" id="WP_155064450.1">
    <property type="nucleotide sequence ID" value="NZ_WMIF01000011.1"/>
</dbReference>
<dbReference type="AlphaFoldDB" id="A0A844H640"/>
<protein>
    <submittedName>
        <fullName evidence="2">Uncharacterized protein</fullName>
    </submittedName>
</protein>